<keyword evidence="1" id="KW-0472">Membrane</keyword>
<keyword evidence="3" id="KW-1185">Reference proteome</keyword>
<evidence type="ECO:0000313" key="3">
    <source>
        <dbReference type="Proteomes" id="UP000829354"/>
    </source>
</evidence>
<proteinExistence type="predicted"/>
<evidence type="ECO:0000313" key="2">
    <source>
        <dbReference type="EMBL" id="UMM44413.1"/>
    </source>
</evidence>
<organism evidence="2 3">
    <name type="scientific">Caenorhabditis briggsae</name>
    <dbReference type="NCBI Taxonomy" id="6238"/>
    <lineage>
        <taxon>Eukaryota</taxon>
        <taxon>Metazoa</taxon>
        <taxon>Ecdysozoa</taxon>
        <taxon>Nematoda</taxon>
        <taxon>Chromadorea</taxon>
        <taxon>Rhabditida</taxon>
        <taxon>Rhabditina</taxon>
        <taxon>Rhabditomorpha</taxon>
        <taxon>Rhabditoidea</taxon>
        <taxon>Rhabditidae</taxon>
        <taxon>Peloderinae</taxon>
        <taxon>Caenorhabditis</taxon>
    </lineage>
</organism>
<reference evidence="2 3" key="1">
    <citation type="submission" date="2022-04" db="EMBL/GenBank/DDBJ databases">
        <title>Chromosome-level reference genomes for two strains of Caenorhabditis briggsae: an improved platform for comparative genomics.</title>
        <authorList>
            <person name="Stevens L."/>
            <person name="Andersen E."/>
        </authorList>
    </citation>
    <scope>NUCLEOTIDE SEQUENCE [LARGE SCALE GENOMIC DNA]</scope>
    <source>
        <strain evidence="2">VX34</strain>
        <tissue evidence="2">Whole-organism</tissue>
    </source>
</reference>
<dbReference type="EMBL" id="CP092625">
    <property type="protein sequence ID" value="UMM44413.1"/>
    <property type="molecule type" value="Genomic_DNA"/>
</dbReference>
<evidence type="ECO:0000256" key="1">
    <source>
        <dbReference type="SAM" id="Phobius"/>
    </source>
</evidence>
<protein>
    <submittedName>
        <fullName evidence="2">Uncharacterized protein</fullName>
    </submittedName>
</protein>
<name>A0AAE9FJN4_CAEBR</name>
<keyword evidence="1" id="KW-0812">Transmembrane</keyword>
<accession>A0AAE9FJN4</accession>
<sequence length="117" mass="12898">MRTPSPDELTHLFHVGVVLNSCVGVHNPQLLFSNTRQRFPAPLAVSAIRGLGSAYISDVSQTSLFVSSQLLFLLSTFRICSSRSSAPHKQDVLGALSILMFMNLTWAFLMINHLLLV</sequence>
<keyword evidence="1" id="KW-1133">Transmembrane helix</keyword>
<dbReference type="Proteomes" id="UP000829354">
    <property type="component" value="Chromosome X"/>
</dbReference>
<dbReference type="AlphaFoldDB" id="A0AAE9FJN4"/>
<feature type="transmembrane region" description="Helical" evidence="1">
    <location>
        <begin position="92"/>
        <end position="115"/>
    </location>
</feature>
<gene>
    <name evidence="2" type="ORF">L5515_019566</name>
</gene>